<proteinExistence type="predicted"/>
<dbReference type="InterPro" id="IPR002048">
    <property type="entry name" value="EF_hand_dom"/>
</dbReference>
<dbReference type="SUPFAM" id="SSF47473">
    <property type="entry name" value="EF-hand"/>
    <property type="match status" value="1"/>
</dbReference>
<dbReference type="InterPro" id="IPR005821">
    <property type="entry name" value="Ion_trans_dom"/>
</dbReference>
<keyword evidence="10" id="KW-1185">Reference proteome</keyword>
<dbReference type="SUPFAM" id="SSF81324">
    <property type="entry name" value="Voltage-gated potassium channels"/>
    <property type="match status" value="1"/>
</dbReference>
<feature type="compositionally biased region" description="Polar residues" evidence="6">
    <location>
        <begin position="31"/>
        <end position="43"/>
    </location>
</feature>
<evidence type="ECO:0000256" key="2">
    <source>
        <dbReference type="ARBA" id="ARBA00022692"/>
    </source>
</evidence>
<evidence type="ECO:0000313" key="9">
    <source>
        <dbReference type="EMBL" id="WAR20638.1"/>
    </source>
</evidence>
<dbReference type="InterPro" id="IPR018247">
    <property type="entry name" value="EF_Hand_1_Ca_BS"/>
</dbReference>
<keyword evidence="2 7" id="KW-0812">Transmembrane</keyword>
<name>A0ABY7FEM2_MYAAR</name>
<feature type="domain" description="EF-hand" evidence="8">
    <location>
        <begin position="345"/>
        <end position="380"/>
    </location>
</feature>
<evidence type="ECO:0000256" key="7">
    <source>
        <dbReference type="SAM" id="Phobius"/>
    </source>
</evidence>
<dbReference type="InterPro" id="IPR011992">
    <property type="entry name" value="EF-hand-dom_pair"/>
</dbReference>
<protein>
    <submittedName>
        <fullName evidence="9">TPC1-like protein</fullName>
    </submittedName>
</protein>
<comment type="subcellular location">
    <subcellularLocation>
        <location evidence="1">Membrane</location>
        <topology evidence="1">Multi-pass membrane protein</topology>
    </subcellularLocation>
</comment>
<evidence type="ECO:0000256" key="4">
    <source>
        <dbReference type="ARBA" id="ARBA00022989"/>
    </source>
</evidence>
<organism evidence="9 10">
    <name type="scientific">Mya arenaria</name>
    <name type="common">Soft-shell clam</name>
    <dbReference type="NCBI Taxonomy" id="6604"/>
    <lineage>
        <taxon>Eukaryota</taxon>
        <taxon>Metazoa</taxon>
        <taxon>Spiralia</taxon>
        <taxon>Lophotrochozoa</taxon>
        <taxon>Mollusca</taxon>
        <taxon>Bivalvia</taxon>
        <taxon>Autobranchia</taxon>
        <taxon>Heteroconchia</taxon>
        <taxon>Euheterodonta</taxon>
        <taxon>Imparidentia</taxon>
        <taxon>Neoheterodontei</taxon>
        <taxon>Myida</taxon>
        <taxon>Myoidea</taxon>
        <taxon>Myidae</taxon>
        <taxon>Mya</taxon>
    </lineage>
</organism>
<evidence type="ECO:0000256" key="6">
    <source>
        <dbReference type="SAM" id="MobiDB-lite"/>
    </source>
</evidence>
<dbReference type="EMBL" id="CP111022">
    <property type="protein sequence ID" value="WAR20638.1"/>
    <property type="molecule type" value="Genomic_DNA"/>
</dbReference>
<evidence type="ECO:0000256" key="1">
    <source>
        <dbReference type="ARBA" id="ARBA00004141"/>
    </source>
</evidence>
<evidence type="ECO:0000313" key="10">
    <source>
        <dbReference type="Proteomes" id="UP001164746"/>
    </source>
</evidence>
<dbReference type="Gene3D" id="1.10.238.10">
    <property type="entry name" value="EF-hand"/>
    <property type="match status" value="1"/>
</dbReference>
<dbReference type="PANTHER" id="PTHR46726:SF1">
    <property type="entry name" value="TWO-PORE CALCIUM CHANNEL 3"/>
    <property type="match status" value="1"/>
</dbReference>
<evidence type="ECO:0000256" key="5">
    <source>
        <dbReference type="ARBA" id="ARBA00023136"/>
    </source>
</evidence>
<keyword evidence="4 7" id="KW-1133">Transmembrane helix</keyword>
<feature type="transmembrane region" description="Helical" evidence="7">
    <location>
        <begin position="416"/>
        <end position="442"/>
    </location>
</feature>
<feature type="transmembrane region" description="Helical" evidence="7">
    <location>
        <begin position="196"/>
        <end position="218"/>
    </location>
</feature>
<evidence type="ECO:0000256" key="3">
    <source>
        <dbReference type="ARBA" id="ARBA00022837"/>
    </source>
</evidence>
<gene>
    <name evidence="9" type="ORF">MAR_002476</name>
</gene>
<feature type="region of interest" description="Disordered" evidence="6">
    <location>
        <begin position="1"/>
        <end position="49"/>
    </location>
</feature>
<reference evidence="9" key="1">
    <citation type="submission" date="2022-11" db="EMBL/GenBank/DDBJ databases">
        <title>Centuries of genome instability and evolution in soft-shell clam transmissible cancer (bioRxiv).</title>
        <authorList>
            <person name="Hart S.F.M."/>
            <person name="Yonemitsu M.A."/>
            <person name="Giersch R.M."/>
            <person name="Beal B.F."/>
            <person name="Arriagada G."/>
            <person name="Davis B.W."/>
            <person name="Ostrander E.A."/>
            <person name="Goff S.P."/>
            <person name="Metzger M.J."/>
        </authorList>
    </citation>
    <scope>NUCLEOTIDE SEQUENCE</scope>
    <source>
        <strain evidence="9">MELC-2E11</strain>
        <tissue evidence="9">Siphon/mantle</tissue>
    </source>
</reference>
<accession>A0ABY7FEM2</accession>
<sequence length="599" mass="69374">MSTSDPQAASAAVDIDTVSFTENDLEKEDSPLNNKSGEHSNGNNDKEIPTIVIDTTDENKDDRTVTLRRKEAHFCEQAEAVTVDDYRYLEYLQPQSTFRRKEMIGSEKMISDAELRFAATLVHDAMEGRTVDIKTEARYVRSYNLYKSWPLTYLLYAAISVNLSLVLFEEPADPALSLPIHIRRAWRNMRRTIKEIIHVVVLFYFFIFVFALIAFQIFSSREDIKYPDGRPYFKTYFECVWELYVLVTTSNNPDVMIPALTKSRFYCIFFSVYIVVCFYMLLNVFLAVAYHSYNENMKDEIRRSSREKKKKLGQAFDVIKIDHNGMDMVTYRTWKRLMKLAKPGLSKNQVDLLMLILDMDNSGHIGRREFMNVADLLNVPVSEVEDRIIWLEKVVPQLYNSRPSEYLKFFKLMYDIIVLIEIFLIGFAVKWVSVPFCILYSIEILLKVYTFGPKLFDVAITSLALVFLVIGSAYTPTVLANGFVLVTTKAARAIMTAFIVDMFMYEYTIQKEGKVDSTVEKKIKELGLGIDAETSYVNKRKSSIPTLNRFDGIRFHIKKKGWTKIEVLLQQLYDVECDVDTTIDFKDRSEENRAKSMLV</sequence>
<dbReference type="Proteomes" id="UP001164746">
    <property type="component" value="Chromosome 11"/>
</dbReference>
<dbReference type="PANTHER" id="PTHR46726">
    <property type="entry name" value="TWO PORE CHANNEL 3"/>
    <property type="match status" value="1"/>
</dbReference>
<keyword evidence="3" id="KW-0106">Calcium</keyword>
<feature type="transmembrane region" description="Helical" evidence="7">
    <location>
        <begin position="265"/>
        <end position="290"/>
    </location>
</feature>
<dbReference type="PROSITE" id="PS50222">
    <property type="entry name" value="EF_HAND_2"/>
    <property type="match status" value="1"/>
</dbReference>
<dbReference type="Gene3D" id="1.10.287.70">
    <property type="match status" value="1"/>
</dbReference>
<keyword evidence="5 7" id="KW-0472">Membrane</keyword>
<dbReference type="PROSITE" id="PS00018">
    <property type="entry name" value="EF_HAND_1"/>
    <property type="match status" value="1"/>
</dbReference>
<dbReference type="Pfam" id="PF00520">
    <property type="entry name" value="Ion_trans"/>
    <property type="match status" value="1"/>
</dbReference>
<evidence type="ECO:0000259" key="8">
    <source>
        <dbReference type="PROSITE" id="PS50222"/>
    </source>
</evidence>